<comment type="caution">
    <text evidence="2">The sequence shown here is derived from an EMBL/GenBank/DDBJ whole genome shotgun (WGS) entry which is preliminary data.</text>
</comment>
<organism evidence="2 3">
    <name type="scientific">Euplotes crassus</name>
    <dbReference type="NCBI Taxonomy" id="5936"/>
    <lineage>
        <taxon>Eukaryota</taxon>
        <taxon>Sar</taxon>
        <taxon>Alveolata</taxon>
        <taxon>Ciliophora</taxon>
        <taxon>Intramacronucleata</taxon>
        <taxon>Spirotrichea</taxon>
        <taxon>Hypotrichia</taxon>
        <taxon>Euplotida</taxon>
        <taxon>Euplotidae</taxon>
        <taxon>Moneuplotes</taxon>
    </lineage>
</organism>
<proteinExistence type="predicted"/>
<protein>
    <submittedName>
        <fullName evidence="2">Uncharacterized protein</fullName>
    </submittedName>
</protein>
<feature type="region of interest" description="Disordered" evidence="1">
    <location>
        <begin position="307"/>
        <end position="336"/>
    </location>
</feature>
<evidence type="ECO:0000313" key="3">
    <source>
        <dbReference type="Proteomes" id="UP001295684"/>
    </source>
</evidence>
<name>A0AAD1UK16_EUPCR</name>
<evidence type="ECO:0000313" key="2">
    <source>
        <dbReference type="EMBL" id="CAI2368673.1"/>
    </source>
</evidence>
<dbReference type="Proteomes" id="UP001295684">
    <property type="component" value="Unassembled WGS sequence"/>
</dbReference>
<feature type="compositionally biased region" description="Basic and acidic residues" evidence="1">
    <location>
        <begin position="320"/>
        <end position="336"/>
    </location>
</feature>
<dbReference type="AlphaFoldDB" id="A0AAD1UK16"/>
<reference evidence="2" key="1">
    <citation type="submission" date="2023-07" db="EMBL/GenBank/DDBJ databases">
        <authorList>
            <consortium name="AG Swart"/>
            <person name="Singh M."/>
            <person name="Singh A."/>
            <person name="Seah K."/>
            <person name="Emmerich C."/>
        </authorList>
    </citation>
    <scope>NUCLEOTIDE SEQUENCE</scope>
    <source>
        <strain evidence="2">DP1</strain>
    </source>
</reference>
<evidence type="ECO:0000256" key="1">
    <source>
        <dbReference type="SAM" id="MobiDB-lite"/>
    </source>
</evidence>
<keyword evidence="3" id="KW-1185">Reference proteome</keyword>
<accession>A0AAD1UK16</accession>
<gene>
    <name evidence="2" type="ORF">ECRASSUSDP1_LOCUS9969</name>
</gene>
<sequence>MFEYKNPLEIEKSAQMKDLIIKNLEQENTGLKTMILDHQTNLKLNKEAIADLLATIKKDSEVNKKHARRGSWFSSGTKGSAPTEKTHLVNTINKFVSENLNLQNEVFRIQEIVGNSLQENSELRYQLAVLRERTESLSKKDACVQTSQKLTAPIQRQPLDPSPQNFYILRLKKKIRHYMELIKKYRGFLDELRHDYSMPSELIGNIEDMQVDDSFQLMSSYVESNLDVDSGLYDNTFNQDSKIENTFDLLECEYSKELKYIKEDISGNTTKKPQSNINKRMEDMQSHKTNSYFNYIKKVDVNKHRDSRGFPNASFGKSSRINDSESFHYDPRDEDKSNIRASKLGTNFQNEQDENERSLILPQFDTFSACPQIHKSDEFKKSQKTIRAFEEEAQKEAQIMAQERMTFGDDKIEVVKDIQVPKDNSLMDSFLLEITSKKPDWKSDEVKAKKAPARKYRNMYLKLAKGKKLKLPRKQD</sequence>
<dbReference type="EMBL" id="CAMPGE010009811">
    <property type="protein sequence ID" value="CAI2368673.1"/>
    <property type="molecule type" value="Genomic_DNA"/>
</dbReference>